<keyword evidence="3" id="KW-0963">Cytoplasm</keyword>
<evidence type="ECO:0000256" key="6">
    <source>
        <dbReference type="ARBA" id="ARBA00023242"/>
    </source>
</evidence>
<feature type="region of interest" description="Disordered" evidence="9">
    <location>
        <begin position="519"/>
        <end position="569"/>
    </location>
</feature>
<evidence type="ECO:0000256" key="7">
    <source>
        <dbReference type="ARBA" id="ARBA00040954"/>
    </source>
</evidence>
<feature type="repeat" description="WD" evidence="8">
    <location>
        <begin position="254"/>
        <end position="285"/>
    </location>
</feature>
<dbReference type="InterPro" id="IPR036322">
    <property type="entry name" value="WD40_repeat_dom_sf"/>
</dbReference>
<keyword evidence="4 8" id="KW-0853">WD repeat</keyword>
<evidence type="ECO:0000313" key="11">
    <source>
        <dbReference type="Proteomes" id="UP000887458"/>
    </source>
</evidence>
<dbReference type="PANTHER" id="PTHR19855">
    <property type="entry name" value="WD40 REPEAT PROTEIN 12, 37"/>
    <property type="match status" value="1"/>
</dbReference>
<evidence type="ECO:0000256" key="3">
    <source>
        <dbReference type="ARBA" id="ARBA00022490"/>
    </source>
</evidence>
<comment type="subcellular location">
    <subcellularLocation>
        <location evidence="2">Cytoplasm</location>
    </subcellularLocation>
    <subcellularLocation>
        <location evidence="1">Nucleus</location>
    </subcellularLocation>
</comment>
<evidence type="ECO:0000256" key="4">
    <source>
        <dbReference type="ARBA" id="ARBA00022574"/>
    </source>
</evidence>
<reference evidence="10 11" key="1">
    <citation type="journal article" date="2018" name="J. Allergy Clin. Immunol.">
        <title>High-quality assembly of Dermatophagoides pteronyssinus genome and transcriptome reveals a wide range of novel allergens.</title>
        <authorList>
            <person name="Liu X.Y."/>
            <person name="Yang K.Y."/>
            <person name="Wang M.Q."/>
            <person name="Kwok J.S."/>
            <person name="Zeng X."/>
            <person name="Yang Z."/>
            <person name="Xiao X.J."/>
            <person name="Lau C.P."/>
            <person name="Li Y."/>
            <person name="Huang Z.M."/>
            <person name="Ba J.G."/>
            <person name="Yim A.K."/>
            <person name="Ouyang C.Y."/>
            <person name="Ngai S.M."/>
            <person name="Chan T.F."/>
            <person name="Leung E.L."/>
            <person name="Liu L."/>
            <person name="Liu Z.G."/>
            <person name="Tsui S.K."/>
        </authorList>
    </citation>
    <scope>NUCLEOTIDE SEQUENCE [LARGE SCALE GENOMIC DNA]</scope>
    <source>
        <strain evidence="10">Derp</strain>
    </source>
</reference>
<keyword evidence="5" id="KW-0677">Repeat</keyword>
<evidence type="ECO:0000256" key="8">
    <source>
        <dbReference type="PROSITE-ProRule" id="PRU00221"/>
    </source>
</evidence>
<dbReference type="PROSITE" id="PS00678">
    <property type="entry name" value="WD_REPEATS_1"/>
    <property type="match status" value="1"/>
</dbReference>
<dbReference type="SMART" id="SM00320">
    <property type="entry name" value="WD40"/>
    <property type="match status" value="7"/>
</dbReference>
<dbReference type="InterPro" id="IPR020472">
    <property type="entry name" value="WD40_PAC1"/>
</dbReference>
<proteinExistence type="predicted"/>
<dbReference type="PANTHER" id="PTHR19855:SF12">
    <property type="entry name" value="WD REPEAT-CONTAINING PROTEIN 37"/>
    <property type="match status" value="1"/>
</dbReference>
<evidence type="ECO:0000256" key="5">
    <source>
        <dbReference type="ARBA" id="ARBA00022737"/>
    </source>
</evidence>
<dbReference type="EMBL" id="NJHN03000060">
    <property type="protein sequence ID" value="KAH9419189.1"/>
    <property type="molecule type" value="Genomic_DNA"/>
</dbReference>
<keyword evidence="6" id="KW-0539">Nucleus</keyword>
<feature type="compositionally biased region" description="Low complexity" evidence="9">
    <location>
        <begin position="541"/>
        <end position="554"/>
    </location>
</feature>
<sequence length="609" mass="67474">MSTSKNPIHKQYSLAACEFGNTNTIAGSTADHQPSSMKINQNHNTNMFSLLNISSLINIVKERIETLEELIENSGTQTTTVGGSTVSTSTALHSSSSLDTGGNLINRNILSQQKPYNYHQVQQQQQHHHQQHQQQPTPFSVSSVKRDSMVAASQLSQKIKSTYKLKTSSKIFKGQSNSSSSHLIGTYEWHKDGIWYITSSQKNGRQYIATASAGKYLIFLFGYIFIHNLIRSDSTINVCDVTRIDYNLTPCVIYAGHQSSVNCVKFHYNNDLVLTASGDGTSHLWRFNPDLLRSEFDGDQMEEATIIKTPLHELGDHHNVVVSCDWMYGLDQCVTASWDQMANIYDYQTGELIVQLAGHDQALTDVCACESTRLIVTSSHDTTFRLWDFRDAIHSVSVFQGHNRSVTSTCFLGADKILSGGDDRNVKVWDLKNMRSPLITISMESGINKLSVSQQHNLFTIPLDNRNVRIYDINGNRICRLSRDSHNRMVTCATWLNNQSPIMFDPTNTIAGNSSVASTTSNVIQQSQQSLQSQPLPPPSSSASTATSSASMIMSPPPPPLSKISDANNTSAMGSGVSGSDFFNNNNTLTLFTCAFDRRVCAWNIVIEK</sequence>
<gene>
    <name evidence="10" type="primary">WDR37</name>
    <name evidence="10" type="ORF">DERP_005693</name>
</gene>
<feature type="repeat" description="WD" evidence="8">
    <location>
        <begin position="399"/>
        <end position="439"/>
    </location>
</feature>
<dbReference type="PROSITE" id="PS50082">
    <property type="entry name" value="WD_REPEATS_2"/>
    <property type="match status" value="3"/>
</dbReference>
<feature type="region of interest" description="Disordered" evidence="9">
    <location>
        <begin position="118"/>
        <end position="142"/>
    </location>
</feature>
<evidence type="ECO:0000256" key="1">
    <source>
        <dbReference type="ARBA" id="ARBA00004123"/>
    </source>
</evidence>
<dbReference type="InterPro" id="IPR015943">
    <property type="entry name" value="WD40/YVTN_repeat-like_dom_sf"/>
</dbReference>
<dbReference type="PRINTS" id="PR00320">
    <property type="entry name" value="GPROTEINBRPT"/>
</dbReference>
<evidence type="ECO:0000256" key="2">
    <source>
        <dbReference type="ARBA" id="ARBA00004496"/>
    </source>
</evidence>
<dbReference type="SUPFAM" id="SSF50978">
    <property type="entry name" value="WD40 repeat-like"/>
    <property type="match status" value="1"/>
</dbReference>
<evidence type="ECO:0000313" key="10">
    <source>
        <dbReference type="EMBL" id="KAH9419189.1"/>
    </source>
</evidence>
<feature type="region of interest" description="Disordered" evidence="9">
    <location>
        <begin position="77"/>
        <end position="99"/>
    </location>
</feature>
<accession>A0ABQ8J9A3</accession>
<evidence type="ECO:0000256" key="9">
    <source>
        <dbReference type="SAM" id="MobiDB-lite"/>
    </source>
</evidence>
<comment type="caution">
    <text evidence="10">The sequence shown here is derived from an EMBL/GenBank/DDBJ whole genome shotgun (WGS) entry which is preliminary data.</text>
</comment>
<dbReference type="InterPro" id="IPR001680">
    <property type="entry name" value="WD40_rpt"/>
</dbReference>
<reference evidence="10 11" key="2">
    <citation type="journal article" date="2022" name="Mol. Biol. Evol.">
        <title>Comparative Genomics Reveals Insights into the Divergent Evolution of Astigmatic Mites and Household Pest Adaptations.</title>
        <authorList>
            <person name="Xiong Q."/>
            <person name="Wan A.T."/>
            <person name="Liu X."/>
            <person name="Fung C.S."/>
            <person name="Xiao X."/>
            <person name="Malainual N."/>
            <person name="Hou J."/>
            <person name="Wang L."/>
            <person name="Wang M."/>
            <person name="Yang K.Y."/>
            <person name="Cui Y."/>
            <person name="Leung E.L."/>
            <person name="Nong W."/>
            <person name="Shin S.K."/>
            <person name="Au S.W."/>
            <person name="Jeong K.Y."/>
            <person name="Chew F.T."/>
            <person name="Hui J.H."/>
            <person name="Leung T.F."/>
            <person name="Tungtrongchitr A."/>
            <person name="Zhong N."/>
            <person name="Liu Z."/>
            <person name="Tsui S.K."/>
        </authorList>
    </citation>
    <scope>NUCLEOTIDE SEQUENCE [LARGE SCALE GENOMIC DNA]</scope>
    <source>
        <strain evidence="10">Derp</strain>
    </source>
</reference>
<feature type="repeat" description="WD" evidence="8">
    <location>
        <begin position="356"/>
        <end position="397"/>
    </location>
</feature>
<keyword evidence="11" id="KW-1185">Reference proteome</keyword>
<protein>
    <recommendedName>
        <fullName evidence="7">WD repeat-containing protein 37</fullName>
    </recommendedName>
</protein>
<dbReference type="InterPro" id="IPR019775">
    <property type="entry name" value="WD40_repeat_CS"/>
</dbReference>
<name>A0ABQ8J9A3_DERPT</name>
<feature type="compositionally biased region" description="Low complexity" evidence="9">
    <location>
        <begin position="524"/>
        <end position="534"/>
    </location>
</feature>
<dbReference type="Pfam" id="PF00400">
    <property type="entry name" value="WD40"/>
    <property type="match status" value="3"/>
</dbReference>
<organism evidence="10 11">
    <name type="scientific">Dermatophagoides pteronyssinus</name>
    <name type="common">European house dust mite</name>
    <dbReference type="NCBI Taxonomy" id="6956"/>
    <lineage>
        <taxon>Eukaryota</taxon>
        <taxon>Metazoa</taxon>
        <taxon>Ecdysozoa</taxon>
        <taxon>Arthropoda</taxon>
        <taxon>Chelicerata</taxon>
        <taxon>Arachnida</taxon>
        <taxon>Acari</taxon>
        <taxon>Acariformes</taxon>
        <taxon>Sarcoptiformes</taxon>
        <taxon>Astigmata</taxon>
        <taxon>Psoroptidia</taxon>
        <taxon>Analgoidea</taxon>
        <taxon>Pyroglyphidae</taxon>
        <taxon>Dermatophagoidinae</taxon>
        <taxon>Dermatophagoides</taxon>
    </lineage>
</organism>
<dbReference type="PROSITE" id="PS50294">
    <property type="entry name" value="WD_REPEATS_REGION"/>
    <property type="match status" value="3"/>
</dbReference>
<dbReference type="Proteomes" id="UP000887458">
    <property type="component" value="Unassembled WGS sequence"/>
</dbReference>
<dbReference type="Gene3D" id="2.130.10.10">
    <property type="entry name" value="YVTN repeat-like/Quinoprotein amine dehydrogenase"/>
    <property type="match status" value="3"/>
</dbReference>